<comment type="caution">
    <text evidence="2">The sequence shown here is derived from an EMBL/GenBank/DDBJ whole genome shotgun (WGS) entry which is preliminary data.</text>
</comment>
<protein>
    <submittedName>
        <fullName evidence="2">Uncharacterized protein</fullName>
    </submittedName>
</protein>
<evidence type="ECO:0000313" key="2">
    <source>
        <dbReference type="EMBL" id="RRT77309.1"/>
    </source>
</evidence>
<proteinExistence type="predicted"/>
<accession>A0A427AM15</accession>
<organism evidence="2 3">
    <name type="scientific">Ensete ventricosum</name>
    <name type="common">Abyssinian banana</name>
    <name type="synonym">Musa ensete</name>
    <dbReference type="NCBI Taxonomy" id="4639"/>
    <lineage>
        <taxon>Eukaryota</taxon>
        <taxon>Viridiplantae</taxon>
        <taxon>Streptophyta</taxon>
        <taxon>Embryophyta</taxon>
        <taxon>Tracheophyta</taxon>
        <taxon>Spermatophyta</taxon>
        <taxon>Magnoliopsida</taxon>
        <taxon>Liliopsida</taxon>
        <taxon>Zingiberales</taxon>
        <taxon>Musaceae</taxon>
        <taxon>Ensete</taxon>
    </lineage>
</organism>
<dbReference type="AlphaFoldDB" id="A0A427AM15"/>
<name>A0A427AM15_ENSVE</name>
<feature type="compositionally biased region" description="Basic and acidic residues" evidence="1">
    <location>
        <begin position="13"/>
        <end position="25"/>
    </location>
</feature>
<dbReference type="EMBL" id="AMZH03001964">
    <property type="protein sequence ID" value="RRT77309.1"/>
    <property type="molecule type" value="Genomic_DNA"/>
</dbReference>
<evidence type="ECO:0000313" key="3">
    <source>
        <dbReference type="Proteomes" id="UP000287651"/>
    </source>
</evidence>
<dbReference type="Proteomes" id="UP000287651">
    <property type="component" value="Unassembled WGS sequence"/>
</dbReference>
<sequence>MDHHIVSATGGGTREDKVGGSGDKDTQEDDEGPSDHCVPSLGLVDAHLLEAGPEALELVVNVGEVCVRRLAK</sequence>
<evidence type="ECO:0000256" key="1">
    <source>
        <dbReference type="SAM" id="MobiDB-lite"/>
    </source>
</evidence>
<gene>
    <name evidence="2" type="ORF">B296_00021772</name>
</gene>
<feature type="region of interest" description="Disordered" evidence="1">
    <location>
        <begin position="1"/>
        <end position="39"/>
    </location>
</feature>
<reference evidence="2 3" key="1">
    <citation type="journal article" date="2014" name="Agronomy (Basel)">
        <title>A Draft Genome Sequence for Ensete ventricosum, the Drought-Tolerant Tree Against Hunger.</title>
        <authorList>
            <person name="Harrison J."/>
            <person name="Moore K.A."/>
            <person name="Paszkiewicz K."/>
            <person name="Jones T."/>
            <person name="Grant M."/>
            <person name="Ambacheew D."/>
            <person name="Muzemil S."/>
            <person name="Studholme D.J."/>
        </authorList>
    </citation>
    <scope>NUCLEOTIDE SEQUENCE [LARGE SCALE GENOMIC DNA]</scope>
</reference>